<dbReference type="NCBIfam" id="NF004363">
    <property type="entry name" value="PRK05738.2-4"/>
    <property type="match status" value="1"/>
</dbReference>
<dbReference type="PROSITE" id="PS00050">
    <property type="entry name" value="RIBOSOMAL_L23"/>
    <property type="match status" value="1"/>
</dbReference>
<dbReference type="EMBL" id="KT006982">
    <property type="protein sequence ID" value="AKQ01875.1"/>
    <property type="molecule type" value="Genomic_DNA"/>
</dbReference>
<protein>
    <recommendedName>
        <fullName evidence="6">Large ribosomal subunit protein uL23</fullName>
    </recommendedName>
</protein>
<dbReference type="InterPro" id="IPR013025">
    <property type="entry name" value="Ribosomal_uL23-like"/>
</dbReference>
<dbReference type="GO" id="GO:1990904">
    <property type="term" value="C:ribonucleoprotein complex"/>
    <property type="evidence" value="ECO:0007669"/>
    <property type="project" value="UniProtKB-KW"/>
</dbReference>
<accession>A0A0H4T565</accession>
<evidence type="ECO:0000256" key="3">
    <source>
        <dbReference type="ARBA" id="ARBA00022884"/>
    </source>
</evidence>
<dbReference type="GO" id="GO:0003735">
    <property type="term" value="F:structural constituent of ribosome"/>
    <property type="evidence" value="ECO:0007669"/>
    <property type="project" value="InterPro"/>
</dbReference>
<keyword evidence="4 6" id="KW-0689">Ribosomal protein</keyword>
<sequence length="96" mass="10824">MKDIYQILKGTVVTEKSTAQKAESNKVAFWVDLQANKNDIAEAVEKVFNVKVLDVNTMRVPGKVKRTGRNMSKRPTRKKAYITLKQGDKIPLFEGA</sequence>
<evidence type="ECO:0000256" key="2">
    <source>
        <dbReference type="ARBA" id="ARBA00022730"/>
    </source>
</evidence>
<dbReference type="InterPro" id="IPR012677">
    <property type="entry name" value="Nucleotide-bd_a/b_plait_sf"/>
</dbReference>
<gene>
    <name evidence="6" type="primary">rplW</name>
</gene>
<evidence type="ECO:0000256" key="6">
    <source>
        <dbReference type="HAMAP-Rule" id="MF_01369"/>
    </source>
</evidence>
<dbReference type="FunFam" id="3.30.70.330:FF:000001">
    <property type="entry name" value="50S ribosomal protein L23"/>
    <property type="match status" value="1"/>
</dbReference>
<reference evidence="8" key="1">
    <citation type="journal article" date="2015" name="ISME J.">
        <title>Aquifer environment selects for microbial species cohorts in sediment and groundwater.</title>
        <authorList>
            <person name="Hug L.A."/>
            <person name="Thomas B.C."/>
            <person name="Brown C.T."/>
            <person name="Frischkorn K.R."/>
            <person name="Williams K.H."/>
            <person name="Tringe S.G."/>
            <person name="Banfield J.F."/>
        </authorList>
    </citation>
    <scope>NUCLEOTIDE SEQUENCE</scope>
</reference>
<dbReference type="PANTHER" id="PTHR11620">
    <property type="entry name" value="60S RIBOSOMAL PROTEIN L23A"/>
    <property type="match status" value="1"/>
</dbReference>
<comment type="similarity">
    <text evidence="1 6 7">Belongs to the universal ribosomal protein uL23 family.</text>
</comment>
<dbReference type="InterPro" id="IPR001014">
    <property type="entry name" value="Ribosomal_uL23_CS"/>
</dbReference>
<dbReference type="Gene3D" id="3.30.70.330">
    <property type="match status" value="1"/>
</dbReference>
<dbReference type="SUPFAM" id="SSF54189">
    <property type="entry name" value="Ribosomal proteins S24e, L23 and L15e"/>
    <property type="match status" value="1"/>
</dbReference>
<evidence type="ECO:0000313" key="8">
    <source>
        <dbReference type="EMBL" id="AKQ01875.1"/>
    </source>
</evidence>
<dbReference type="GO" id="GO:0006412">
    <property type="term" value="P:translation"/>
    <property type="evidence" value="ECO:0007669"/>
    <property type="project" value="UniProtKB-UniRule"/>
</dbReference>
<evidence type="ECO:0000256" key="4">
    <source>
        <dbReference type="ARBA" id="ARBA00022980"/>
    </source>
</evidence>
<keyword evidence="3 6" id="KW-0694">RNA-binding</keyword>
<name>A0A0H4T565_9DELT</name>
<evidence type="ECO:0000256" key="5">
    <source>
        <dbReference type="ARBA" id="ARBA00023274"/>
    </source>
</evidence>
<keyword evidence="5 6" id="KW-0687">Ribonucleoprotein</keyword>
<comment type="function">
    <text evidence="6">One of the early assembly proteins it binds 23S rRNA. One of the proteins that surrounds the polypeptide exit tunnel on the outside of the ribosome. Forms the main docking site for trigger factor binding to the ribosome.</text>
</comment>
<dbReference type="HAMAP" id="MF_01369_B">
    <property type="entry name" value="Ribosomal_uL23_B"/>
    <property type="match status" value="1"/>
</dbReference>
<organism evidence="8">
    <name type="scientific">uncultured delta proteobacterium Rifle_16ft_4_minimus_2971</name>
    <dbReference type="NCBI Taxonomy" id="1665178"/>
    <lineage>
        <taxon>Bacteria</taxon>
        <taxon>Deltaproteobacteria</taxon>
        <taxon>environmental samples</taxon>
    </lineage>
</organism>
<evidence type="ECO:0000256" key="1">
    <source>
        <dbReference type="ARBA" id="ARBA00006700"/>
    </source>
</evidence>
<evidence type="ECO:0000256" key="7">
    <source>
        <dbReference type="RuleBase" id="RU003934"/>
    </source>
</evidence>
<dbReference type="GO" id="GO:0019843">
    <property type="term" value="F:rRNA binding"/>
    <property type="evidence" value="ECO:0007669"/>
    <property type="project" value="UniProtKB-UniRule"/>
</dbReference>
<dbReference type="Pfam" id="PF00276">
    <property type="entry name" value="Ribosomal_L23"/>
    <property type="match status" value="1"/>
</dbReference>
<dbReference type="GO" id="GO:0005840">
    <property type="term" value="C:ribosome"/>
    <property type="evidence" value="ECO:0007669"/>
    <property type="project" value="UniProtKB-KW"/>
</dbReference>
<dbReference type="InterPro" id="IPR012678">
    <property type="entry name" value="Ribosomal_uL23/eL15/eS24_sf"/>
</dbReference>
<proteinExistence type="inferred from homology"/>
<comment type="subunit">
    <text evidence="6">Part of the 50S ribosomal subunit. Contacts protein L29, and trigger factor when it is bound to the ribosome.</text>
</comment>
<dbReference type="AlphaFoldDB" id="A0A0H4T565"/>
<keyword evidence="2 6" id="KW-0699">rRNA-binding</keyword>